<feature type="non-terminal residue" evidence="1">
    <location>
        <position position="1"/>
    </location>
</feature>
<evidence type="ECO:0000313" key="1">
    <source>
        <dbReference type="EMBL" id="KAJ1679518.1"/>
    </source>
</evidence>
<dbReference type="Proteomes" id="UP001145114">
    <property type="component" value="Unassembled WGS sequence"/>
</dbReference>
<dbReference type="EMBL" id="JAMZIH010000333">
    <property type="protein sequence ID" value="KAJ1679518.1"/>
    <property type="molecule type" value="Genomic_DNA"/>
</dbReference>
<evidence type="ECO:0000313" key="2">
    <source>
        <dbReference type="Proteomes" id="UP001145114"/>
    </source>
</evidence>
<gene>
    <name evidence="1" type="primary">TPD3_1</name>
    <name evidence="1" type="ORF">EV182_001887</name>
</gene>
<comment type="caution">
    <text evidence="1">The sequence shown here is derived from an EMBL/GenBank/DDBJ whole genome shotgun (WGS) entry which is preliminary data.</text>
</comment>
<name>A0ACC1HUV6_9FUNG</name>
<accession>A0ACC1HUV6</accession>
<proteinExistence type="predicted"/>
<organism evidence="1 2">
    <name type="scientific">Spiromyces aspiralis</name>
    <dbReference type="NCBI Taxonomy" id="68401"/>
    <lineage>
        <taxon>Eukaryota</taxon>
        <taxon>Fungi</taxon>
        <taxon>Fungi incertae sedis</taxon>
        <taxon>Zoopagomycota</taxon>
        <taxon>Kickxellomycotina</taxon>
        <taxon>Kickxellomycetes</taxon>
        <taxon>Kickxellales</taxon>
        <taxon>Kickxellaceae</taxon>
        <taxon>Spiromyces</taxon>
    </lineage>
</organism>
<sequence length="131" mass="14806">WAKETIIPKILATSNHPNYLYRMTTVFAFKAIASSINSQVVEELLLPCLESLAHDRIPNIRFNVAKCVWELVEKPKGSQSDAAVRVKQVFKGLLQEMQNDSDHDVQYFSRESLAKIEAFEHEGGAMTEEPA</sequence>
<reference evidence="1" key="1">
    <citation type="submission" date="2022-06" db="EMBL/GenBank/DDBJ databases">
        <title>Phylogenomic reconstructions and comparative analyses of Kickxellomycotina fungi.</title>
        <authorList>
            <person name="Reynolds N.K."/>
            <person name="Stajich J.E."/>
            <person name="Barry K."/>
            <person name="Grigoriev I.V."/>
            <person name="Crous P."/>
            <person name="Smith M.E."/>
        </authorList>
    </citation>
    <scope>NUCLEOTIDE SEQUENCE</scope>
    <source>
        <strain evidence="1">RSA 2271</strain>
    </source>
</reference>
<keyword evidence="2" id="KW-1185">Reference proteome</keyword>
<protein>
    <submittedName>
        <fullName evidence="1">Protein phosphatase 2A structural subunit</fullName>
    </submittedName>
</protein>